<dbReference type="Pfam" id="PF02150">
    <property type="entry name" value="Zn_ribbon_RPB9"/>
    <property type="match status" value="1"/>
</dbReference>
<dbReference type="SMART" id="SM00661">
    <property type="entry name" value="RPOL9"/>
    <property type="match status" value="1"/>
</dbReference>
<feature type="compositionally biased region" description="Basic residues" evidence="2">
    <location>
        <begin position="834"/>
        <end position="846"/>
    </location>
</feature>
<feature type="compositionally biased region" description="Polar residues" evidence="2">
    <location>
        <begin position="646"/>
        <end position="680"/>
    </location>
</feature>
<protein>
    <recommendedName>
        <fullName evidence="3">Protein kinase domain-containing protein</fullName>
    </recommendedName>
</protein>
<dbReference type="PANTHER" id="PTHR12984">
    <property type="entry name" value="SCY1-RELATED S/T PROTEIN KINASE-LIKE"/>
    <property type="match status" value="1"/>
</dbReference>
<name>A0AAD5XXX2_9FUNG</name>
<dbReference type="InterPro" id="IPR000719">
    <property type="entry name" value="Prot_kinase_dom"/>
</dbReference>
<feature type="domain" description="Protein kinase" evidence="3">
    <location>
        <begin position="43"/>
        <end position="313"/>
    </location>
</feature>
<feature type="compositionally biased region" description="Polar residues" evidence="2">
    <location>
        <begin position="799"/>
        <end position="815"/>
    </location>
</feature>
<dbReference type="GO" id="GO:0006351">
    <property type="term" value="P:DNA-templated transcription"/>
    <property type="evidence" value="ECO:0007669"/>
    <property type="project" value="InterPro"/>
</dbReference>
<dbReference type="SUPFAM" id="SSF56112">
    <property type="entry name" value="Protein kinase-like (PK-like)"/>
    <property type="match status" value="1"/>
</dbReference>
<dbReference type="Gene3D" id="2.20.25.10">
    <property type="match status" value="1"/>
</dbReference>
<feature type="compositionally biased region" description="Basic and acidic residues" evidence="2">
    <location>
        <begin position="816"/>
        <end position="833"/>
    </location>
</feature>
<dbReference type="SUPFAM" id="SSF48371">
    <property type="entry name" value="ARM repeat"/>
    <property type="match status" value="1"/>
</dbReference>
<evidence type="ECO:0000313" key="4">
    <source>
        <dbReference type="EMBL" id="KAJ3214324.1"/>
    </source>
</evidence>
<dbReference type="AlphaFoldDB" id="A0AAD5XXX2"/>
<evidence type="ECO:0000259" key="3">
    <source>
        <dbReference type="PROSITE" id="PS50011"/>
    </source>
</evidence>
<feature type="region of interest" description="Disordered" evidence="2">
    <location>
        <begin position="637"/>
        <end position="733"/>
    </location>
</feature>
<reference evidence="4" key="1">
    <citation type="submission" date="2020-05" db="EMBL/GenBank/DDBJ databases">
        <title>Phylogenomic resolution of chytrid fungi.</title>
        <authorList>
            <person name="Stajich J.E."/>
            <person name="Amses K."/>
            <person name="Simmons R."/>
            <person name="Seto K."/>
            <person name="Myers J."/>
            <person name="Bonds A."/>
            <person name="Quandt C.A."/>
            <person name="Barry K."/>
            <person name="Liu P."/>
            <person name="Grigoriev I."/>
            <person name="Longcore J.E."/>
            <person name="James T.Y."/>
        </authorList>
    </citation>
    <scope>NUCLEOTIDE SEQUENCE</scope>
    <source>
        <strain evidence="4">JEL0476</strain>
    </source>
</reference>
<dbReference type="InterPro" id="IPR021133">
    <property type="entry name" value="HEAT_type_2"/>
</dbReference>
<sequence>MSLFDLAKRFIGNDGPNLKFTINGLVQPADNSLIWSIYDGTKKEDNKKVTVFSFDCVKQRDKLPLAKNSFKRFRTIKSMQFCSGCDNLLYPRENKNERTLLMACRNCDNQEEAISMRHPLVPNFIDGAETETTIVFATEYLIPLSKILEDKKCENEDFKCLGLFKIASVIKFLNVDCNLIHGNLKIDSIFTTKAGEWKLGGFELLSSPKEDSPAIFNGSLLPNAMKYAPPEIQRSSWTSIKNNPIGSFDSWSYGLLIQEIFNGRIQRIEELGVRGNIPLNLYPLFKTFTNVNPNTRDQISFMLENANQPKSYFNNEFIKASLFLEQWSIKESGEKDQFIRKLGTSLDSFPVEYSKYKVLPELINALEFGGAGAKALVPILKIGSKLEHDEFETLIAPIIIKLFAMPDRAVRMALCDSLSQFIEHLSPKTVSDSIFPNLASGFGDTSAPIRECTVKAILVIIPKLNERLVNNDLLRYLAKLQVDDEPGIRTNTTICIGKISKYLSESTKKKVLLPAFSRSIMDPFPPARNAALLAFAATSDTYNPVDVCKNVIPLLSPLLVDPESSIRVQALKNIEMFLKIAERHMNSMPETLANSNNGNPSSPVSNNTSVDKGWTGWAISAVSSKISGSIGNISKVDTDTVGGKTSIPTNSEKPPSPIKTSNNLPVPITSSALQMKTNNTGWDADGADGWGESWDEEKSSIQSTSPAKSFDAINSFNSHNQSNNKPTNSQNFSNAKVEQNNTSFGYHQSLNNHWDSKSDDGWNSNPSIVNASYNSTTHSNSGWNDNVWEETEQDGDWGNENSSNYSVPVAKSSSMNDKEKEKEDRRKRMELLKQNRKNAKLGAKKI</sequence>
<dbReference type="InterPro" id="IPR011989">
    <property type="entry name" value="ARM-like"/>
</dbReference>
<organism evidence="4 5">
    <name type="scientific">Clydaea vesicula</name>
    <dbReference type="NCBI Taxonomy" id="447962"/>
    <lineage>
        <taxon>Eukaryota</taxon>
        <taxon>Fungi</taxon>
        <taxon>Fungi incertae sedis</taxon>
        <taxon>Chytridiomycota</taxon>
        <taxon>Chytridiomycota incertae sedis</taxon>
        <taxon>Chytridiomycetes</taxon>
        <taxon>Lobulomycetales</taxon>
        <taxon>Lobulomycetaceae</taxon>
        <taxon>Clydaea</taxon>
    </lineage>
</organism>
<keyword evidence="5" id="KW-1185">Reference proteome</keyword>
<dbReference type="GO" id="GO:0006409">
    <property type="term" value="P:tRNA export from nucleus"/>
    <property type="evidence" value="ECO:0007669"/>
    <property type="project" value="TreeGrafter"/>
</dbReference>
<dbReference type="Gene3D" id="1.10.510.10">
    <property type="entry name" value="Transferase(Phosphotransferase) domain 1"/>
    <property type="match status" value="1"/>
</dbReference>
<dbReference type="Proteomes" id="UP001211065">
    <property type="component" value="Unassembled WGS sequence"/>
</dbReference>
<dbReference type="InterPro" id="IPR016024">
    <property type="entry name" value="ARM-type_fold"/>
</dbReference>
<dbReference type="PROSITE" id="PS50011">
    <property type="entry name" value="PROTEIN_KINASE_DOM"/>
    <property type="match status" value="1"/>
</dbReference>
<feature type="repeat" description="HEAT" evidence="1">
    <location>
        <begin position="395"/>
        <end position="433"/>
    </location>
</feature>
<gene>
    <name evidence="4" type="ORF">HK099_006936</name>
</gene>
<dbReference type="InterPro" id="IPR001529">
    <property type="entry name" value="Zn_ribbon_RPB9"/>
</dbReference>
<dbReference type="SUPFAM" id="SSF57783">
    <property type="entry name" value="Zinc beta-ribbon"/>
    <property type="match status" value="1"/>
</dbReference>
<proteinExistence type="predicted"/>
<evidence type="ECO:0000256" key="2">
    <source>
        <dbReference type="SAM" id="MobiDB-lite"/>
    </source>
</evidence>
<feature type="region of interest" description="Disordered" evidence="2">
    <location>
        <begin position="590"/>
        <end position="609"/>
    </location>
</feature>
<dbReference type="PANTHER" id="PTHR12984:SF3">
    <property type="entry name" value="N-TERMINAL KINASE-LIKE PROTEIN"/>
    <property type="match status" value="1"/>
</dbReference>
<comment type="caution">
    <text evidence="4">The sequence shown here is derived from an EMBL/GenBank/DDBJ whole genome shotgun (WGS) entry which is preliminary data.</text>
</comment>
<feature type="region of interest" description="Disordered" evidence="2">
    <location>
        <begin position="776"/>
        <end position="846"/>
    </location>
</feature>
<feature type="compositionally biased region" description="Polar residues" evidence="2">
    <location>
        <begin position="700"/>
        <end position="733"/>
    </location>
</feature>
<dbReference type="InterPro" id="IPR011009">
    <property type="entry name" value="Kinase-like_dom_sf"/>
</dbReference>
<dbReference type="GO" id="GO:0005524">
    <property type="term" value="F:ATP binding"/>
    <property type="evidence" value="ECO:0007669"/>
    <property type="project" value="InterPro"/>
</dbReference>
<dbReference type="EMBL" id="JADGJW010000632">
    <property type="protein sequence ID" value="KAJ3214324.1"/>
    <property type="molecule type" value="Genomic_DNA"/>
</dbReference>
<evidence type="ECO:0000256" key="1">
    <source>
        <dbReference type="PROSITE-ProRule" id="PRU00103"/>
    </source>
</evidence>
<dbReference type="GO" id="GO:0004672">
    <property type="term" value="F:protein kinase activity"/>
    <property type="evidence" value="ECO:0007669"/>
    <property type="project" value="InterPro"/>
</dbReference>
<dbReference type="Gene3D" id="1.25.10.10">
    <property type="entry name" value="Leucine-rich Repeat Variant"/>
    <property type="match status" value="1"/>
</dbReference>
<evidence type="ECO:0000313" key="5">
    <source>
        <dbReference type="Proteomes" id="UP001211065"/>
    </source>
</evidence>
<accession>A0AAD5XXX2</accession>
<dbReference type="InterPro" id="IPR051177">
    <property type="entry name" value="CIK-Related_Protein"/>
</dbReference>
<feature type="compositionally biased region" description="Acidic residues" evidence="2">
    <location>
        <begin position="787"/>
        <end position="797"/>
    </location>
</feature>
<dbReference type="GO" id="GO:0005737">
    <property type="term" value="C:cytoplasm"/>
    <property type="evidence" value="ECO:0007669"/>
    <property type="project" value="TreeGrafter"/>
</dbReference>
<feature type="compositionally biased region" description="Low complexity" evidence="2">
    <location>
        <begin position="594"/>
        <end position="609"/>
    </location>
</feature>
<dbReference type="PROSITE" id="PS50077">
    <property type="entry name" value="HEAT_REPEAT"/>
    <property type="match status" value="1"/>
</dbReference>